<dbReference type="EMBL" id="JAATNW010000002">
    <property type="protein sequence ID" value="NMH59152.1"/>
    <property type="molecule type" value="Genomic_DNA"/>
</dbReference>
<evidence type="ECO:0000313" key="3">
    <source>
        <dbReference type="Proteomes" id="UP000709336"/>
    </source>
</evidence>
<organism evidence="2 3">
    <name type="scientific">Alteromonas ponticola</name>
    <dbReference type="NCBI Taxonomy" id="2720613"/>
    <lineage>
        <taxon>Bacteria</taxon>
        <taxon>Pseudomonadati</taxon>
        <taxon>Pseudomonadota</taxon>
        <taxon>Gammaproteobacteria</taxon>
        <taxon>Alteromonadales</taxon>
        <taxon>Alteromonadaceae</taxon>
        <taxon>Alteromonas/Salinimonas group</taxon>
        <taxon>Alteromonas</taxon>
    </lineage>
</organism>
<keyword evidence="1" id="KW-0812">Transmembrane</keyword>
<dbReference type="Proteomes" id="UP000709336">
    <property type="component" value="Unassembled WGS sequence"/>
</dbReference>
<gene>
    <name evidence="2" type="ORF">HCJ96_03835</name>
</gene>
<feature type="transmembrane region" description="Helical" evidence="1">
    <location>
        <begin position="6"/>
        <end position="26"/>
    </location>
</feature>
<protein>
    <submittedName>
        <fullName evidence="2">DUF1761 domain-containing protein</fullName>
    </submittedName>
</protein>
<keyword evidence="3" id="KW-1185">Reference proteome</keyword>
<accession>A0ABX1R251</accession>
<feature type="transmembrane region" description="Helical" evidence="1">
    <location>
        <begin position="53"/>
        <end position="72"/>
    </location>
</feature>
<evidence type="ECO:0000256" key="1">
    <source>
        <dbReference type="SAM" id="Phobius"/>
    </source>
</evidence>
<dbReference type="Pfam" id="PF08570">
    <property type="entry name" value="DUF1761"/>
    <property type="match status" value="1"/>
</dbReference>
<name>A0ABX1R251_9ALTE</name>
<feature type="transmembrane region" description="Helical" evidence="1">
    <location>
        <begin position="112"/>
        <end position="134"/>
    </location>
</feature>
<dbReference type="RefSeq" id="WP_169209721.1">
    <property type="nucleotide sequence ID" value="NZ_JAATNW010000002.1"/>
</dbReference>
<reference evidence="2 3" key="1">
    <citation type="submission" date="2020-03" db="EMBL/GenBank/DDBJ databases">
        <title>Alteromonas ponticola sp. nov., isolated from seawater.</title>
        <authorList>
            <person name="Yoon J.-H."/>
            <person name="Kim Y.-O."/>
        </authorList>
    </citation>
    <scope>NUCLEOTIDE SEQUENCE [LARGE SCALE GENOMIC DNA]</scope>
    <source>
        <strain evidence="2 3">MYP5</strain>
    </source>
</reference>
<evidence type="ECO:0000313" key="2">
    <source>
        <dbReference type="EMBL" id="NMH59152.1"/>
    </source>
</evidence>
<keyword evidence="1" id="KW-0472">Membrane</keyword>
<sequence>MLLAQLNWWAVIVSALSAFALGAIWYGPLFGKAWQRLSNLTDEDIQQGHPGKVYGGAFVLNLVAAFGMGMVLQLHPAPDFASGFNVGILVGLAFIATTFGINYLFAMKPLRLYLIDAGYMIALLTVMGTIIGGWR</sequence>
<feature type="transmembrane region" description="Helical" evidence="1">
    <location>
        <begin position="84"/>
        <end position="105"/>
    </location>
</feature>
<proteinExistence type="predicted"/>
<dbReference type="InterPro" id="IPR013879">
    <property type="entry name" value="DUF1761"/>
</dbReference>
<comment type="caution">
    <text evidence="2">The sequence shown here is derived from an EMBL/GenBank/DDBJ whole genome shotgun (WGS) entry which is preliminary data.</text>
</comment>
<keyword evidence="1" id="KW-1133">Transmembrane helix</keyword>